<dbReference type="Pfam" id="PF03466">
    <property type="entry name" value="LysR_substrate"/>
    <property type="match status" value="1"/>
</dbReference>
<dbReference type="Gene3D" id="3.40.190.10">
    <property type="entry name" value="Periplasmic binding protein-like II"/>
    <property type="match status" value="2"/>
</dbReference>
<dbReference type="SUPFAM" id="SSF53850">
    <property type="entry name" value="Periplasmic binding protein-like II"/>
    <property type="match status" value="1"/>
</dbReference>
<dbReference type="Gene3D" id="1.10.10.10">
    <property type="entry name" value="Winged helix-like DNA-binding domain superfamily/Winged helix DNA-binding domain"/>
    <property type="match status" value="1"/>
</dbReference>
<feature type="domain" description="HTH lysR-type" evidence="5">
    <location>
        <begin position="1"/>
        <end position="58"/>
    </location>
</feature>
<evidence type="ECO:0000259" key="5">
    <source>
        <dbReference type="PROSITE" id="PS50931"/>
    </source>
</evidence>
<dbReference type="Proteomes" id="UP000032869">
    <property type="component" value="Unassembled WGS sequence"/>
</dbReference>
<dbReference type="AlphaFoldDB" id="A0A093S7K5"/>
<dbReference type="RefSeq" id="WP_039303314.1">
    <property type="nucleotide sequence ID" value="NZ_JAODTE010000006.1"/>
</dbReference>
<dbReference type="GO" id="GO:0003677">
    <property type="term" value="F:DNA binding"/>
    <property type="evidence" value="ECO:0007669"/>
    <property type="project" value="UniProtKB-KW"/>
</dbReference>
<keyword evidence="2" id="KW-0805">Transcription regulation</keyword>
<dbReference type="Proteomes" id="UP000032874">
    <property type="component" value="Unassembled WGS sequence"/>
</dbReference>
<evidence type="ECO:0000256" key="1">
    <source>
        <dbReference type="ARBA" id="ARBA00009437"/>
    </source>
</evidence>
<evidence type="ECO:0000256" key="4">
    <source>
        <dbReference type="ARBA" id="ARBA00023163"/>
    </source>
</evidence>
<dbReference type="STRING" id="55207.KP22_09535"/>
<dbReference type="InterPro" id="IPR005119">
    <property type="entry name" value="LysR_subst-bd"/>
</dbReference>
<dbReference type="EMBL" id="JQHL01000003">
    <property type="protein sequence ID" value="KFX20340.1"/>
    <property type="molecule type" value="Genomic_DNA"/>
</dbReference>
<dbReference type="Pfam" id="PF00126">
    <property type="entry name" value="HTH_1"/>
    <property type="match status" value="1"/>
</dbReference>
<dbReference type="InterPro" id="IPR036388">
    <property type="entry name" value="WH-like_DNA-bd_sf"/>
</dbReference>
<dbReference type="PRINTS" id="PR00039">
    <property type="entry name" value="HTHLYSR"/>
</dbReference>
<dbReference type="EMBL" id="JQHM01000002">
    <property type="protein sequence ID" value="KFX06086.1"/>
    <property type="molecule type" value="Genomic_DNA"/>
</dbReference>
<evidence type="ECO:0000313" key="7">
    <source>
        <dbReference type="EMBL" id="KFX20340.1"/>
    </source>
</evidence>
<gene>
    <name evidence="7" type="ORF">JV35_09550</name>
    <name evidence="6" type="ORF">KP22_09535</name>
</gene>
<dbReference type="GO" id="GO:0003700">
    <property type="term" value="F:DNA-binding transcription factor activity"/>
    <property type="evidence" value="ECO:0007669"/>
    <property type="project" value="InterPro"/>
</dbReference>
<comment type="similarity">
    <text evidence="1">Belongs to the LysR transcriptional regulatory family.</text>
</comment>
<evidence type="ECO:0000313" key="6">
    <source>
        <dbReference type="EMBL" id="KFX06086.1"/>
    </source>
</evidence>
<reference evidence="8 9" key="1">
    <citation type="submission" date="2014-08" db="EMBL/GenBank/DDBJ databases">
        <title>Genome sequences of NCPPB Pectobacterium isolates.</title>
        <authorList>
            <person name="Glover R.H."/>
            <person name="Sapp M."/>
            <person name="Elphinstone J."/>
        </authorList>
    </citation>
    <scope>NUCLEOTIDE SEQUENCE [LARGE SCALE GENOMIC DNA]</scope>
    <source>
        <strain evidence="7 8">NCPPB 2793</strain>
        <strain evidence="6 9">NCPPB 2795</strain>
    </source>
</reference>
<evidence type="ECO:0000256" key="2">
    <source>
        <dbReference type="ARBA" id="ARBA00023015"/>
    </source>
</evidence>
<sequence length="300" mass="33702">MELRYLRYFVAVAQARHFTRAAENLGMSQPPLSQQIKKFEQEIGTPLFKRLTRGVEMTEAGQALYEDARQILQLTDSAIARTRSIARGEKGSLNVGFSPSAMFHPTVLELLHRYCQQHPHVQPLPKEENPAILITALQERHIDIAFLRLPCDLSDDINGEILAEEPMKLVLPAEHALSHKTQVSLSELRQEPLIIFPREVCPGLHDMIIRTCYLSGYGPRPSPFAPQLMATIGMVAAGFGITLVPESLACIKADNVTYHDIGMPEVHTQIAAIWRKHERSAAIVNMIHLIRQHLSSQRTD</sequence>
<dbReference type="eggNOG" id="COG0583">
    <property type="taxonomic scope" value="Bacteria"/>
</dbReference>
<evidence type="ECO:0000313" key="8">
    <source>
        <dbReference type="Proteomes" id="UP000032869"/>
    </source>
</evidence>
<organism evidence="6 9">
    <name type="scientific">Pectobacterium betavasculorum</name>
    <dbReference type="NCBI Taxonomy" id="55207"/>
    <lineage>
        <taxon>Bacteria</taxon>
        <taxon>Pseudomonadati</taxon>
        <taxon>Pseudomonadota</taxon>
        <taxon>Gammaproteobacteria</taxon>
        <taxon>Enterobacterales</taxon>
        <taxon>Pectobacteriaceae</taxon>
        <taxon>Pectobacterium</taxon>
    </lineage>
</organism>
<proteinExistence type="inferred from homology"/>
<dbReference type="InterPro" id="IPR000847">
    <property type="entry name" value="LysR_HTH_N"/>
</dbReference>
<dbReference type="FunFam" id="1.10.10.10:FF:000001">
    <property type="entry name" value="LysR family transcriptional regulator"/>
    <property type="match status" value="1"/>
</dbReference>
<dbReference type="PROSITE" id="PS50931">
    <property type="entry name" value="HTH_LYSR"/>
    <property type="match status" value="1"/>
</dbReference>
<comment type="caution">
    <text evidence="6">The sequence shown here is derived from an EMBL/GenBank/DDBJ whole genome shotgun (WGS) entry which is preliminary data.</text>
</comment>
<dbReference type="InterPro" id="IPR036390">
    <property type="entry name" value="WH_DNA-bd_sf"/>
</dbReference>
<dbReference type="SUPFAM" id="SSF46785">
    <property type="entry name" value="Winged helix' DNA-binding domain"/>
    <property type="match status" value="1"/>
</dbReference>
<accession>A0A093S7K5</accession>
<dbReference type="PANTHER" id="PTHR30346">
    <property type="entry name" value="TRANSCRIPTIONAL DUAL REGULATOR HCAR-RELATED"/>
    <property type="match status" value="1"/>
</dbReference>
<keyword evidence="8" id="KW-1185">Reference proteome</keyword>
<dbReference type="GO" id="GO:0032993">
    <property type="term" value="C:protein-DNA complex"/>
    <property type="evidence" value="ECO:0007669"/>
    <property type="project" value="TreeGrafter"/>
</dbReference>
<keyword evidence="3" id="KW-0238">DNA-binding</keyword>
<dbReference type="PANTHER" id="PTHR30346:SF30">
    <property type="entry name" value="SMALL NEUTRAL PROTEASE REGULATORY PROTEIN"/>
    <property type="match status" value="1"/>
</dbReference>
<evidence type="ECO:0000256" key="3">
    <source>
        <dbReference type="ARBA" id="ARBA00023125"/>
    </source>
</evidence>
<keyword evidence="4" id="KW-0804">Transcription</keyword>
<dbReference type="OrthoDB" id="5289754at2"/>
<evidence type="ECO:0000313" key="9">
    <source>
        <dbReference type="Proteomes" id="UP000032874"/>
    </source>
</evidence>
<name>A0A093S7K5_9GAMM</name>
<protein>
    <submittedName>
        <fullName evidence="6">Transcriptional regulator</fullName>
    </submittedName>
</protein>